<reference evidence="1 2" key="1">
    <citation type="submission" date="2018-04" db="EMBL/GenBank/DDBJ databases">
        <title>Draft genome sequence of Pseudomonas syringae pv. actinidiae biovar 3 strains isolated from kiwifruit in Kagawa prefecture.</title>
        <authorList>
            <person name="Tabuchi M."/>
            <person name="Saito M."/>
            <person name="Fujiwara S."/>
            <person name="Sasa N."/>
            <person name="Akimitsu K."/>
            <person name="Gomi K."/>
            <person name="Konishi-Sugita S."/>
            <person name="Hamano K."/>
            <person name="Kataoka I."/>
        </authorList>
    </citation>
    <scope>NUCLEOTIDE SEQUENCE [LARGE SCALE GENOMIC DNA]</scope>
    <source>
        <strain evidence="1 2">MAFF212211</strain>
    </source>
</reference>
<sequence>MMFTAQPLSQHESILSTDGHDQACGDQQAVEVALPHKDVSIKQIQVAIFLR</sequence>
<proteinExistence type="predicted"/>
<comment type="caution">
    <text evidence="1">The sequence shown here is derived from an EMBL/GenBank/DDBJ whole genome shotgun (WGS) entry which is preliminary data.</text>
</comment>
<protein>
    <submittedName>
        <fullName evidence="1">Uncharacterized protein</fullName>
    </submittedName>
</protein>
<dbReference type="EMBL" id="BGKA01000228">
    <property type="protein sequence ID" value="GBH19750.1"/>
    <property type="molecule type" value="Genomic_DNA"/>
</dbReference>
<evidence type="ECO:0000313" key="1">
    <source>
        <dbReference type="EMBL" id="GBH19750.1"/>
    </source>
</evidence>
<dbReference type="Proteomes" id="UP000248291">
    <property type="component" value="Unassembled WGS sequence"/>
</dbReference>
<accession>A0AAN4Q9S8</accession>
<gene>
    <name evidence="1" type="ORF">KPSA3_05764</name>
</gene>
<evidence type="ECO:0000313" key="2">
    <source>
        <dbReference type="Proteomes" id="UP000248291"/>
    </source>
</evidence>
<organism evidence="1 2">
    <name type="scientific">Pseudomonas syringae pv. actinidiae</name>
    <dbReference type="NCBI Taxonomy" id="103796"/>
    <lineage>
        <taxon>Bacteria</taxon>
        <taxon>Pseudomonadati</taxon>
        <taxon>Pseudomonadota</taxon>
        <taxon>Gammaproteobacteria</taxon>
        <taxon>Pseudomonadales</taxon>
        <taxon>Pseudomonadaceae</taxon>
        <taxon>Pseudomonas</taxon>
        <taxon>Pseudomonas syringae</taxon>
    </lineage>
</organism>
<name>A0AAN4Q9S8_PSESF</name>
<dbReference type="AlphaFoldDB" id="A0AAN4Q9S8"/>